<dbReference type="AlphaFoldDB" id="A0A5J9WN98"/>
<organism evidence="2 3">
    <name type="scientific">Eragrostis curvula</name>
    <name type="common">weeping love grass</name>
    <dbReference type="NCBI Taxonomy" id="38414"/>
    <lineage>
        <taxon>Eukaryota</taxon>
        <taxon>Viridiplantae</taxon>
        <taxon>Streptophyta</taxon>
        <taxon>Embryophyta</taxon>
        <taxon>Tracheophyta</taxon>
        <taxon>Spermatophyta</taxon>
        <taxon>Magnoliopsida</taxon>
        <taxon>Liliopsida</taxon>
        <taxon>Poales</taxon>
        <taxon>Poaceae</taxon>
        <taxon>PACMAD clade</taxon>
        <taxon>Chloridoideae</taxon>
        <taxon>Eragrostideae</taxon>
        <taxon>Eragrostidinae</taxon>
        <taxon>Eragrostis</taxon>
    </lineage>
</organism>
<protein>
    <submittedName>
        <fullName evidence="2">Uncharacterized protein</fullName>
    </submittedName>
</protein>
<evidence type="ECO:0000313" key="3">
    <source>
        <dbReference type="Proteomes" id="UP000324897"/>
    </source>
</evidence>
<evidence type="ECO:0000256" key="1">
    <source>
        <dbReference type="SAM" id="MobiDB-lite"/>
    </source>
</evidence>
<feature type="region of interest" description="Disordered" evidence="1">
    <location>
        <begin position="1"/>
        <end position="25"/>
    </location>
</feature>
<dbReference type="Gramene" id="TVU49583">
    <property type="protein sequence ID" value="TVU49583"/>
    <property type="gene ID" value="EJB05_00897"/>
</dbReference>
<proteinExistence type="predicted"/>
<gene>
    <name evidence="2" type="ORF">EJB05_00897</name>
</gene>
<evidence type="ECO:0000313" key="2">
    <source>
        <dbReference type="EMBL" id="TVU49583.1"/>
    </source>
</evidence>
<name>A0A5J9WN98_9POAL</name>
<accession>A0A5J9WN98</accession>
<dbReference type="Proteomes" id="UP000324897">
    <property type="component" value="Chromosome 6"/>
</dbReference>
<dbReference type="EMBL" id="RWGY01000002">
    <property type="protein sequence ID" value="TVU49583.1"/>
    <property type="molecule type" value="Genomic_DNA"/>
</dbReference>
<keyword evidence="3" id="KW-1185">Reference proteome</keyword>
<comment type="caution">
    <text evidence="2">The sequence shown here is derived from an EMBL/GenBank/DDBJ whole genome shotgun (WGS) entry which is preliminary data.</text>
</comment>
<sequence>FHPRLAAPTPSPGPTSFPDRHRRTGPACEPNAAGLLSTSGVCRLSELRARRSAALQRLFARRPALRYVRSASRVLSNPRADAASRLARSANSCTAGIVSSAAVSASKLAENLCADHLRPAACTTGRAFCIARAVRSQTTRCFVLRPLGQQLLRRFGLAAVVISASFQTMASKKKKGKEIAIASSSTTPPAGILERCHRHHRRHHPLFLSLSSLVSSSSNVTNIKAHVPIVLQLNSG</sequence>
<reference evidence="2 3" key="1">
    <citation type="journal article" date="2019" name="Sci. Rep.">
        <title>A high-quality genome of Eragrostis curvula grass provides insights into Poaceae evolution and supports new strategies to enhance forage quality.</title>
        <authorList>
            <person name="Carballo J."/>
            <person name="Santos B.A.C.M."/>
            <person name="Zappacosta D."/>
            <person name="Garbus I."/>
            <person name="Selva J.P."/>
            <person name="Gallo C.A."/>
            <person name="Diaz A."/>
            <person name="Albertini E."/>
            <person name="Caccamo M."/>
            <person name="Echenique V."/>
        </authorList>
    </citation>
    <scope>NUCLEOTIDE SEQUENCE [LARGE SCALE GENOMIC DNA]</scope>
    <source>
        <strain evidence="3">cv. Victoria</strain>
        <tissue evidence="2">Leaf</tissue>
    </source>
</reference>
<feature type="non-terminal residue" evidence="2">
    <location>
        <position position="1"/>
    </location>
</feature>
<feature type="non-terminal residue" evidence="2">
    <location>
        <position position="236"/>
    </location>
</feature>